<name>A0A1C7NL23_9FUNG</name>
<evidence type="ECO:0000313" key="2">
    <source>
        <dbReference type="Proteomes" id="UP000093000"/>
    </source>
</evidence>
<comment type="caution">
    <text evidence="1">The sequence shown here is derived from an EMBL/GenBank/DDBJ whole genome shotgun (WGS) entry which is preliminary data.</text>
</comment>
<accession>A0A1C7NL23</accession>
<reference evidence="1 2" key="1">
    <citation type="submission" date="2016-03" db="EMBL/GenBank/DDBJ databases">
        <title>Choanephora cucurbitarum.</title>
        <authorList>
            <person name="Min B."/>
            <person name="Park H."/>
            <person name="Park J.-H."/>
            <person name="Shin H.-D."/>
            <person name="Choi I.-G."/>
        </authorList>
    </citation>
    <scope>NUCLEOTIDE SEQUENCE [LARGE SCALE GENOMIC DNA]</scope>
    <source>
        <strain evidence="1 2">KUS-F28377</strain>
    </source>
</reference>
<dbReference type="AlphaFoldDB" id="A0A1C7NL23"/>
<keyword evidence="2" id="KW-1185">Reference proteome</keyword>
<sequence>MSLDRIFFEDPCQTICAADYSPLSFYYGLNGSCPNLDIKPVSTDSERGLVYLVQEQLRM</sequence>
<protein>
    <submittedName>
        <fullName evidence="1">Uncharacterized protein</fullName>
    </submittedName>
</protein>
<evidence type="ECO:0000313" key="1">
    <source>
        <dbReference type="EMBL" id="OBZ89831.1"/>
    </source>
</evidence>
<dbReference type="InParanoid" id="A0A1C7NL23"/>
<dbReference type="Proteomes" id="UP000093000">
    <property type="component" value="Unassembled WGS sequence"/>
</dbReference>
<dbReference type="EMBL" id="LUGH01000076">
    <property type="protein sequence ID" value="OBZ89831.1"/>
    <property type="molecule type" value="Genomic_DNA"/>
</dbReference>
<organism evidence="1 2">
    <name type="scientific">Choanephora cucurbitarum</name>
    <dbReference type="NCBI Taxonomy" id="101091"/>
    <lineage>
        <taxon>Eukaryota</taxon>
        <taxon>Fungi</taxon>
        <taxon>Fungi incertae sedis</taxon>
        <taxon>Mucoromycota</taxon>
        <taxon>Mucoromycotina</taxon>
        <taxon>Mucoromycetes</taxon>
        <taxon>Mucorales</taxon>
        <taxon>Mucorineae</taxon>
        <taxon>Choanephoraceae</taxon>
        <taxon>Choanephoroideae</taxon>
        <taxon>Choanephora</taxon>
    </lineage>
</organism>
<proteinExistence type="predicted"/>
<gene>
    <name evidence="1" type="ORF">A0J61_02132</name>
</gene>